<name>A0A5B7FK40_PORTR</name>
<gene>
    <name evidence="1" type="ORF">E2C01_039225</name>
</gene>
<dbReference type="AlphaFoldDB" id="A0A5B7FK40"/>
<reference evidence="1 2" key="1">
    <citation type="submission" date="2019-05" db="EMBL/GenBank/DDBJ databases">
        <title>Another draft genome of Portunus trituberculatus and its Hox gene families provides insights of decapod evolution.</title>
        <authorList>
            <person name="Jeong J.-H."/>
            <person name="Song I."/>
            <person name="Kim S."/>
            <person name="Choi T."/>
            <person name="Kim D."/>
            <person name="Ryu S."/>
            <person name="Kim W."/>
        </authorList>
    </citation>
    <scope>NUCLEOTIDE SEQUENCE [LARGE SCALE GENOMIC DNA]</scope>
    <source>
        <tissue evidence="1">Muscle</tissue>
    </source>
</reference>
<evidence type="ECO:0000313" key="2">
    <source>
        <dbReference type="Proteomes" id="UP000324222"/>
    </source>
</evidence>
<comment type="caution">
    <text evidence="1">The sequence shown here is derived from an EMBL/GenBank/DDBJ whole genome shotgun (WGS) entry which is preliminary data.</text>
</comment>
<dbReference type="Proteomes" id="UP000324222">
    <property type="component" value="Unassembled WGS sequence"/>
</dbReference>
<accession>A0A5B7FK40</accession>
<keyword evidence="2" id="KW-1185">Reference proteome</keyword>
<sequence>MTLAVAAPTLISIHPSIRPHLGAFIPASSGSTTPS</sequence>
<proteinExistence type="predicted"/>
<evidence type="ECO:0000313" key="1">
    <source>
        <dbReference type="EMBL" id="MPC45523.1"/>
    </source>
</evidence>
<dbReference type="EMBL" id="VSRR010006767">
    <property type="protein sequence ID" value="MPC45523.1"/>
    <property type="molecule type" value="Genomic_DNA"/>
</dbReference>
<organism evidence="1 2">
    <name type="scientific">Portunus trituberculatus</name>
    <name type="common">Swimming crab</name>
    <name type="synonym">Neptunus trituberculatus</name>
    <dbReference type="NCBI Taxonomy" id="210409"/>
    <lineage>
        <taxon>Eukaryota</taxon>
        <taxon>Metazoa</taxon>
        <taxon>Ecdysozoa</taxon>
        <taxon>Arthropoda</taxon>
        <taxon>Crustacea</taxon>
        <taxon>Multicrustacea</taxon>
        <taxon>Malacostraca</taxon>
        <taxon>Eumalacostraca</taxon>
        <taxon>Eucarida</taxon>
        <taxon>Decapoda</taxon>
        <taxon>Pleocyemata</taxon>
        <taxon>Brachyura</taxon>
        <taxon>Eubrachyura</taxon>
        <taxon>Portunoidea</taxon>
        <taxon>Portunidae</taxon>
        <taxon>Portuninae</taxon>
        <taxon>Portunus</taxon>
    </lineage>
</organism>
<protein>
    <submittedName>
        <fullName evidence="1">Uncharacterized protein</fullName>
    </submittedName>
</protein>